<evidence type="ECO:0000313" key="2">
    <source>
        <dbReference type="Proteomes" id="UP000316304"/>
    </source>
</evidence>
<gene>
    <name evidence="1" type="ORF">Pla52o_57030</name>
</gene>
<accession>A0A5C6BGD6</accession>
<dbReference type="AlphaFoldDB" id="A0A5C6BGD6"/>
<evidence type="ECO:0000313" key="1">
    <source>
        <dbReference type="EMBL" id="TWU10329.1"/>
    </source>
</evidence>
<dbReference type="RefSeq" id="WP_146597570.1">
    <property type="nucleotide sequence ID" value="NZ_SJPT01000019.1"/>
</dbReference>
<comment type="caution">
    <text evidence="1">The sequence shown here is derived from an EMBL/GenBank/DDBJ whole genome shotgun (WGS) entry which is preliminary data.</text>
</comment>
<proteinExistence type="predicted"/>
<dbReference type="Proteomes" id="UP000316304">
    <property type="component" value="Unassembled WGS sequence"/>
</dbReference>
<sequence length="146" mass="15728">MKPFRISLSTLFLLVAIAALTIALLQSRLRTAHLEAEINSLTPLRELDIAAQVEAATAAVGVPATVNSLAYDPAGPTYLVSYAYHAPDTGARQTSSFLLTYQGDGKYSGHLRTEPYLREEPDEKGERGMPVVVWNKENTVAPNAGG</sequence>
<reference evidence="1 2" key="1">
    <citation type="submission" date="2019-02" db="EMBL/GenBank/DDBJ databases">
        <title>Deep-cultivation of Planctomycetes and their phenomic and genomic characterization uncovers novel biology.</title>
        <authorList>
            <person name="Wiegand S."/>
            <person name="Jogler M."/>
            <person name="Boedeker C."/>
            <person name="Pinto D."/>
            <person name="Vollmers J."/>
            <person name="Rivas-Marin E."/>
            <person name="Kohn T."/>
            <person name="Peeters S.H."/>
            <person name="Heuer A."/>
            <person name="Rast P."/>
            <person name="Oberbeckmann S."/>
            <person name="Bunk B."/>
            <person name="Jeske O."/>
            <person name="Meyerdierks A."/>
            <person name="Storesund J.E."/>
            <person name="Kallscheuer N."/>
            <person name="Luecker S."/>
            <person name="Lage O.M."/>
            <person name="Pohl T."/>
            <person name="Merkel B.J."/>
            <person name="Hornburger P."/>
            <person name="Mueller R.-W."/>
            <person name="Bruemmer F."/>
            <person name="Labrenz M."/>
            <person name="Spormann A.M."/>
            <person name="Op Den Camp H."/>
            <person name="Overmann J."/>
            <person name="Amann R."/>
            <person name="Jetten M.S.M."/>
            <person name="Mascher T."/>
            <person name="Medema M.H."/>
            <person name="Devos D.P."/>
            <person name="Kaster A.-K."/>
            <person name="Ovreas L."/>
            <person name="Rohde M."/>
            <person name="Galperin M.Y."/>
            <person name="Jogler C."/>
        </authorList>
    </citation>
    <scope>NUCLEOTIDE SEQUENCE [LARGE SCALE GENOMIC DNA]</scope>
    <source>
        <strain evidence="1 2">Pla52o</strain>
    </source>
</reference>
<organism evidence="1 2">
    <name type="scientific">Novipirellula galeiformis</name>
    <dbReference type="NCBI Taxonomy" id="2528004"/>
    <lineage>
        <taxon>Bacteria</taxon>
        <taxon>Pseudomonadati</taxon>
        <taxon>Planctomycetota</taxon>
        <taxon>Planctomycetia</taxon>
        <taxon>Pirellulales</taxon>
        <taxon>Pirellulaceae</taxon>
        <taxon>Novipirellula</taxon>
    </lineage>
</organism>
<dbReference type="EMBL" id="SJPT01000019">
    <property type="protein sequence ID" value="TWU10329.1"/>
    <property type="molecule type" value="Genomic_DNA"/>
</dbReference>
<protein>
    <submittedName>
        <fullName evidence="1">Uncharacterized protein</fullName>
    </submittedName>
</protein>
<name>A0A5C6BGD6_9BACT</name>
<keyword evidence="2" id="KW-1185">Reference proteome</keyword>
<dbReference type="OrthoDB" id="289691at2"/>